<dbReference type="Gene3D" id="2.60.40.10">
    <property type="entry name" value="Immunoglobulins"/>
    <property type="match status" value="1"/>
</dbReference>
<evidence type="ECO:0000256" key="6">
    <source>
        <dbReference type="PROSITE-ProRule" id="PRU10059"/>
    </source>
</evidence>
<dbReference type="GO" id="GO:0016787">
    <property type="term" value="F:hydrolase activity"/>
    <property type="evidence" value="ECO:0007669"/>
    <property type="project" value="UniProtKB-KW"/>
</dbReference>
<evidence type="ECO:0000259" key="9">
    <source>
        <dbReference type="Pfam" id="PF02927"/>
    </source>
</evidence>
<evidence type="ECO:0000259" key="8">
    <source>
        <dbReference type="Pfam" id="PF00759"/>
    </source>
</evidence>
<reference evidence="10" key="1">
    <citation type="submission" date="2022-10" db="EMBL/GenBank/DDBJ databases">
        <title>Algoriphagus sp. a novel bacteria isolate from halophytes salicornia europaea.</title>
        <authorList>
            <person name="Peng Y."/>
            <person name="Jiang L."/>
            <person name="Lee J."/>
        </authorList>
    </citation>
    <scope>NUCLEOTIDE SEQUENCE</scope>
    <source>
        <strain evidence="10">TR-M5</strain>
    </source>
</reference>
<proteinExistence type="inferred from homology"/>
<dbReference type="Pfam" id="PF02927">
    <property type="entry name" value="CelD_N"/>
    <property type="match status" value="1"/>
</dbReference>
<evidence type="ECO:0000313" key="11">
    <source>
        <dbReference type="Proteomes" id="UP001163156"/>
    </source>
</evidence>
<name>A0ABY6MKW6_9BACT</name>
<dbReference type="SUPFAM" id="SSF48208">
    <property type="entry name" value="Six-hairpin glycosidases"/>
    <property type="match status" value="1"/>
</dbReference>
<protein>
    <recommendedName>
        <fullName evidence="7">Endoglucanase</fullName>
        <ecNumber evidence="7">3.2.1.4</ecNumber>
    </recommendedName>
</protein>
<keyword evidence="11" id="KW-1185">Reference proteome</keyword>
<dbReference type="InterPro" id="IPR004197">
    <property type="entry name" value="Cellulase_Ig-like"/>
</dbReference>
<comment type="catalytic activity">
    <reaction evidence="7">
        <text>Endohydrolysis of (1-&gt;4)-beta-D-glucosidic linkages in cellulose, lichenin and cereal beta-D-glucans.</text>
        <dbReference type="EC" id="3.2.1.4"/>
    </reaction>
</comment>
<dbReference type="RefSeq" id="WP_264810476.1">
    <property type="nucleotide sequence ID" value="NZ_CP110226.1"/>
</dbReference>
<gene>
    <name evidence="10" type="ORF">OM944_04830</name>
</gene>
<dbReference type="InterPro" id="IPR013783">
    <property type="entry name" value="Ig-like_fold"/>
</dbReference>
<keyword evidence="3 6" id="KW-0119">Carbohydrate metabolism</keyword>
<keyword evidence="2 6" id="KW-0378">Hydrolase</keyword>
<evidence type="ECO:0000256" key="7">
    <source>
        <dbReference type="RuleBase" id="RU361166"/>
    </source>
</evidence>
<dbReference type="InterPro" id="IPR012341">
    <property type="entry name" value="6hp_glycosidase-like_sf"/>
</dbReference>
<evidence type="ECO:0000313" key="10">
    <source>
        <dbReference type="EMBL" id="UZD23818.1"/>
    </source>
</evidence>
<evidence type="ECO:0000256" key="3">
    <source>
        <dbReference type="ARBA" id="ARBA00023277"/>
    </source>
</evidence>
<dbReference type="InterPro" id="IPR014756">
    <property type="entry name" value="Ig_E-set"/>
</dbReference>
<keyword evidence="5 6" id="KW-0624">Polysaccharide degradation</keyword>
<dbReference type="InterPro" id="IPR018221">
    <property type="entry name" value="Glyco_hydro_9_His_AS"/>
</dbReference>
<evidence type="ECO:0000256" key="1">
    <source>
        <dbReference type="ARBA" id="ARBA00007072"/>
    </source>
</evidence>
<feature type="domain" description="Cellulase Ig-like" evidence="9">
    <location>
        <begin position="28"/>
        <end position="108"/>
    </location>
</feature>
<accession>A0ABY6MKW6</accession>
<dbReference type="Pfam" id="PF00759">
    <property type="entry name" value="Glyco_hydro_9"/>
    <property type="match status" value="1"/>
</dbReference>
<dbReference type="SUPFAM" id="SSF81296">
    <property type="entry name" value="E set domains"/>
    <property type="match status" value="1"/>
</dbReference>
<organism evidence="10 11">
    <name type="scientific">Algoriphagus halophytocola</name>
    <dbReference type="NCBI Taxonomy" id="2991499"/>
    <lineage>
        <taxon>Bacteria</taxon>
        <taxon>Pseudomonadati</taxon>
        <taxon>Bacteroidota</taxon>
        <taxon>Cytophagia</taxon>
        <taxon>Cytophagales</taxon>
        <taxon>Cyclobacteriaceae</taxon>
        <taxon>Algoriphagus</taxon>
    </lineage>
</organism>
<evidence type="ECO:0000256" key="4">
    <source>
        <dbReference type="ARBA" id="ARBA00023295"/>
    </source>
</evidence>
<dbReference type="PANTHER" id="PTHR22298">
    <property type="entry name" value="ENDO-1,4-BETA-GLUCANASE"/>
    <property type="match status" value="1"/>
</dbReference>
<keyword evidence="4 6" id="KW-0326">Glycosidase</keyword>
<evidence type="ECO:0000256" key="2">
    <source>
        <dbReference type="ARBA" id="ARBA00022801"/>
    </source>
</evidence>
<dbReference type="PROSITE" id="PS00592">
    <property type="entry name" value="GH9_2"/>
    <property type="match status" value="1"/>
</dbReference>
<feature type="domain" description="Glycoside hydrolase family 9" evidence="8">
    <location>
        <begin position="120"/>
        <end position="571"/>
    </location>
</feature>
<dbReference type="EC" id="3.2.1.4" evidence="7"/>
<keyword evidence="7" id="KW-0136">Cellulose degradation</keyword>
<feature type="active site" evidence="6">
    <location>
        <position position="508"/>
    </location>
</feature>
<comment type="similarity">
    <text evidence="1 6 7">Belongs to the glycosyl hydrolase 9 (cellulase E) family.</text>
</comment>
<dbReference type="Proteomes" id="UP001163156">
    <property type="component" value="Chromosome"/>
</dbReference>
<dbReference type="Gene3D" id="1.50.10.10">
    <property type="match status" value="1"/>
</dbReference>
<dbReference type="InterPro" id="IPR001701">
    <property type="entry name" value="Glyco_hydro_9"/>
</dbReference>
<dbReference type="CDD" id="cd02850">
    <property type="entry name" value="E_set_Cellulase_N"/>
    <property type="match status" value="1"/>
</dbReference>
<sequence length="581" mass="64931">MNLTLLGFVLVILIGCKGQMVDDNLKVTETIRLNQVGFYPDEQKLAVLLDNEQAKGFYLLDHHTKEIVYEGPISSKTSPTLSGIPSRIADFSDFRQVGEFELIINGLGKSFPFQIQEEVYAELGRASLKAFYFQRASTSLQEKEAGAWARQMGHPDDEVRIHASAVSENRPEGTVLASPYGWYDAGDYNKYVVNSGITVGTLLSLYEDFPAYFQSLNLNIPESSNPNPDLLDEIRWNLDWMLSMQDPDDGGVYHKLTTANFEGMVAPHEATNPRYLVAKGTAATLDFAAVMAQAARVYKVYHPEESVRYLKAAEKAWTWAKKNPEVLYQQNLMNQSYDPDITTGAYGDRNLQDEWVWAAAELFISTHNLAYWEQLENANQHFVLPSWSQVSWMGYYSILRHQEDLELISPEWVSTLKANLLAEARTHLDHAEQSAYHTPMGGNIKDFVWGSNAVASNQGILLLYAYQYSGEKAFLAAALDNLDYILGRNAVNYCYVTGFGSQSPQHPHHRLAASRPDLPPLPGFMVGGANPGQQDGCEYPSKIADESYSDVTCSYASNEIAINWSAPFAYLVNAVEALEGK</sequence>
<dbReference type="EMBL" id="CP110226">
    <property type="protein sequence ID" value="UZD23818.1"/>
    <property type="molecule type" value="Genomic_DNA"/>
</dbReference>
<evidence type="ECO:0000256" key="5">
    <source>
        <dbReference type="ARBA" id="ARBA00023326"/>
    </source>
</evidence>
<dbReference type="InterPro" id="IPR008928">
    <property type="entry name" value="6-hairpin_glycosidase_sf"/>
</dbReference>